<keyword evidence="3" id="KW-1185">Reference proteome</keyword>
<dbReference type="AlphaFoldDB" id="A0A2U3D7L6"/>
<protein>
    <submittedName>
        <fullName evidence="2">2-(1,2-epoxy-1,2-dihydrophenyl)acetyl-CoA isomerase</fullName>
    </submittedName>
</protein>
<comment type="similarity">
    <text evidence="1">Belongs to the enoyl-CoA hydratase/isomerase family.</text>
</comment>
<dbReference type="Gene3D" id="3.90.226.10">
    <property type="entry name" value="2-enoyl-CoA Hydratase, Chain A, domain 1"/>
    <property type="match status" value="1"/>
</dbReference>
<reference evidence="2 3" key="1">
    <citation type="submission" date="2016-11" db="EMBL/GenBank/DDBJ databases">
        <title>Comparative genomics of Acidibacillus ferroxidans species.</title>
        <authorList>
            <person name="Oliveira G."/>
            <person name="Nunes G."/>
            <person name="Oliveira R."/>
            <person name="Araujo F."/>
            <person name="Salim A."/>
            <person name="Scholte L."/>
            <person name="Morais D."/>
            <person name="Nancucheo I."/>
            <person name="Johnson D.B."/>
            <person name="Grail B."/>
            <person name="Bittencourt J."/>
            <person name="Valadares R."/>
        </authorList>
    </citation>
    <scope>NUCLEOTIDE SEQUENCE [LARGE SCALE GENOMIC DNA]</scope>
    <source>
        <strain evidence="2 3">Y002</strain>
    </source>
</reference>
<sequence length="261" mass="27892">MCLEEVVLQEYKEGVLTLWLNRPEVLNAFNRELASGLVQGIRRAVADAQIRVVVIRGKGRGFCSGQDLSVALDERAGRIRDIVREMYNPLIQAMRDLPKPIIASIGGVAAGAGMSLALAADLRVASTSARFVYGFSGIGLAPDSGASYYLPRIIGVARALEFSMLGGSVNAEQALALGLVSKVVPDDALMAETDTLARRLAAGPTVALGLTKRAMYEGATGALTDALEREALYQQLASETQDFKEGVKAFLEKRVPDYKGC</sequence>
<dbReference type="OrthoDB" id="9775794at2"/>
<organism evidence="2 3">
    <name type="scientific">Sulfoacidibacillus thermotolerans</name>
    <name type="common">Acidibacillus sulfuroxidans</name>
    <dbReference type="NCBI Taxonomy" id="1765684"/>
    <lineage>
        <taxon>Bacteria</taxon>
        <taxon>Bacillati</taxon>
        <taxon>Bacillota</taxon>
        <taxon>Bacilli</taxon>
        <taxon>Bacillales</taxon>
        <taxon>Alicyclobacillaceae</taxon>
        <taxon>Sulfoacidibacillus</taxon>
    </lineage>
</organism>
<dbReference type="InterPro" id="IPR029045">
    <property type="entry name" value="ClpP/crotonase-like_dom_sf"/>
</dbReference>
<dbReference type="GO" id="GO:0016853">
    <property type="term" value="F:isomerase activity"/>
    <property type="evidence" value="ECO:0007669"/>
    <property type="project" value="UniProtKB-KW"/>
</dbReference>
<gene>
    <name evidence="2" type="ORF">BM613_09660</name>
</gene>
<dbReference type="Proteomes" id="UP000245380">
    <property type="component" value="Unassembled WGS sequence"/>
</dbReference>
<evidence type="ECO:0000313" key="2">
    <source>
        <dbReference type="EMBL" id="PWI57243.1"/>
    </source>
</evidence>
<dbReference type="PANTHER" id="PTHR43459:SF1">
    <property type="entry name" value="EG:BACN32G11.4 PROTEIN"/>
    <property type="match status" value="1"/>
</dbReference>
<comment type="caution">
    <text evidence="2">The sequence shown here is derived from an EMBL/GenBank/DDBJ whole genome shotgun (WGS) entry which is preliminary data.</text>
</comment>
<accession>A0A2U3D7L6</accession>
<name>A0A2U3D7L6_SULT2</name>
<dbReference type="InterPro" id="IPR014748">
    <property type="entry name" value="Enoyl-CoA_hydra_C"/>
</dbReference>
<dbReference type="CDD" id="cd06558">
    <property type="entry name" value="crotonase-like"/>
    <property type="match status" value="1"/>
</dbReference>
<keyword evidence="2" id="KW-0413">Isomerase</keyword>
<dbReference type="Pfam" id="PF00378">
    <property type="entry name" value="ECH_1"/>
    <property type="match status" value="1"/>
</dbReference>
<dbReference type="InterPro" id="IPR001753">
    <property type="entry name" value="Enoyl-CoA_hydra/iso"/>
</dbReference>
<dbReference type="Gene3D" id="1.10.12.10">
    <property type="entry name" value="Lyase 2-enoyl-coa Hydratase, Chain A, domain 2"/>
    <property type="match status" value="1"/>
</dbReference>
<proteinExistence type="inferred from homology"/>
<dbReference type="EMBL" id="MPDK01000016">
    <property type="protein sequence ID" value="PWI57243.1"/>
    <property type="molecule type" value="Genomic_DNA"/>
</dbReference>
<dbReference type="PANTHER" id="PTHR43459">
    <property type="entry name" value="ENOYL-COA HYDRATASE"/>
    <property type="match status" value="1"/>
</dbReference>
<evidence type="ECO:0000256" key="1">
    <source>
        <dbReference type="ARBA" id="ARBA00005254"/>
    </source>
</evidence>
<evidence type="ECO:0000313" key="3">
    <source>
        <dbReference type="Proteomes" id="UP000245380"/>
    </source>
</evidence>
<dbReference type="SUPFAM" id="SSF52096">
    <property type="entry name" value="ClpP/crotonase"/>
    <property type="match status" value="1"/>
</dbReference>